<comment type="caution">
    <text evidence="1">The sequence shown here is derived from an EMBL/GenBank/DDBJ whole genome shotgun (WGS) entry which is preliminary data.</text>
</comment>
<reference evidence="1" key="1">
    <citation type="submission" date="2022-11" db="EMBL/GenBank/DDBJ databases">
        <title>Genome Sequence of Boeremia exigua.</title>
        <authorList>
            <person name="Buettner E."/>
        </authorList>
    </citation>
    <scope>NUCLEOTIDE SEQUENCE</scope>
    <source>
        <strain evidence="1">CU02</strain>
    </source>
</reference>
<organism evidence="1 2">
    <name type="scientific">Boeremia exigua</name>
    <dbReference type="NCBI Taxonomy" id="749465"/>
    <lineage>
        <taxon>Eukaryota</taxon>
        <taxon>Fungi</taxon>
        <taxon>Dikarya</taxon>
        <taxon>Ascomycota</taxon>
        <taxon>Pezizomycotina</taxon>
        <taxon>Dothideomycetes</taxon>
        <taxon>Pleosporomycetidae</taxon>
        <taxon>Pleosporales</taxon>
        <taxon>Pleosporineae</taxon>
        <taxon>Didymellaceae</taxon>
        <taxon>Boeremia</taxon>
    </lineage>
</organism>
<keyword evidence="2" id="KW-1185">Reference proteome</keyword>
<evidence type="ECO:0000313" key="1">
    <source>
        <dbReference type="EMBL" id="KAJ8117119.1"/>
    </source>
</evidence>
<sequence length="135" mass="14290">MSTQNNVTIGLPNDTVVPLAHCPTLQDAHEALAGLARKYGVEHLAEDSGWGRYFNVVGKSKTRMFWVKQVGHARALKMIDFDELDGGLGDEWVGSGGEGEEERAAADTPGDTPEAVVLVDSAVPDSAEGGGDVRV</sequence>
<accession>A0ACC2IPP6</accession>
<evidence type="ECO:0000313" key="2">
    <source>
        <dbReference type="Proteomes" id="UP001153331"/>
    </source>
</evidence>
<dbReference type="Proteomes" id="UP001153331">
    <property type="component" value="Unassembled WGS sequence"/>
</dbReference>
<dbReference type="EMBL" id="JAPHNI010000065">
    <property type="protein sequence ID" value="KAJ8117119.1"/>
    <property type="molecule type" value="Genomic_DNA"/>
</dbReference>
<gene>
    <name evidence="1" type="ORF">OPT61_g1592</name>
</gene>
<name>A0ACC2IPP6_9PLEO</name>
<protein>
    <submittedName>
        <fullName evidence="1">Uncharacterized protein</fullName>
    </submittedName>
</protein>
<proteinExistence type="predicted"/>